<dbReference type="Gene3D" id="2.60.40.10">
    <property type="entry name" value="Immunoglobulins"/>
    <property type="match status" value="1"/>
</dbReference>
<accession>A0ABD2DXB1</accession>
<dbReference type="Proteomes" id="UP001610411">
    <property type="component" value="Unassembled WGS sequence"/>
</dbReference>
<evidence type="ECO:0000313" key="1">
    <source>
        <dbReference type="EMBL" id="KAL2771461.1"/>
    </source>
</evidence>
<proteinExistence type="predicted"/>
<sequence length="110" mass="11686">WGPFLACSFSCCSGRVAKGDSGDGADTEEVVAVLQESVCLPLEILSGEELENIIWSSHKGLATVVPGKEGHPAAITVTNPRYQGRIPDILLKNQQPSVSWPKGCSSSCSW</sequence>
<keyword evidence="2" id="KW-1185">Reference proteome</keyword>
<organism evidence="1 2">
    <name type="scientific">Daubentonia madagascariensis</name>
    <name type="common">Aye-aye</name>
    <name type="synonym">Sciurus madagascariensis</name>
    <dbReference type="NCBI Taxonomy" id="31869"/>
    <lineage>
        <taxon>Eukaryota</taxon>
        <taxon>Metazoa</taxon>
        <taxon>Chordata</taxon>
        <taxon>Craniata</taxon>
        <taxon>Vertebrata</taxon>
        <taxon>Euteleostomi</taxon>
        <taxon>Mammalia</taxon>
        <taxon>Eutheria</taxon>
        <taxon>Euarchontoglires</taxon>
        <taxon>Primates</taxon>
        <taxon>Strepsirrhini</taxon>
        <taxon>Chiromyiformes</taxon>
        <taxon>Daubentoniidae</taxon>
        <taxon>Daubentonia</taxon>
    </lineage>
</organism>
<dbReference type="AlphaFoldDB" id="A0ABD2DXB1"/>
<dbReference type="InterPro" id="IPR013783">
    <property type="entry name" value="Ig-like_fold"/>
</dbReference>
<feature type="non-terminal residue" evidence="1">
    <location>
        <position position="1"/>
    </location>
</feature>
<reference evidence="1 2" key="1">
    <citation type="journal article" date="2024" name="G3 (Bethesda)">
        <title>A hybrid genome assembly of the endangered aye-aye (Daubentonia madagascariensis).</title>
        <authorList>
            <person name="Versoza C.J."/>
            <person name="Pfeifer S.P."/>
        </authorList>
    </citation>
    <scope>NUCLEOTIDE SEQUENCE [LARGE SCALE GENOMIC DNA]</scope>
    <source>
        <strain evidence="1">6821</strain>
    </source>
</reference>
<gene>
    <name evidence="1" type="ORF">WCI35_019689</name>
</gene>
<dbReference type="EMBL" id="JBFSEQ010000007">
    <property type="protein sequence ID" value="KAL2771461.1"/>
    <property type="molecule type" value="Genomic_DNA"/>
</dbReference>
<protein>
    <submittedName>
        <fullName evidence="1">SLAM family member 9 isoform 3</fullName>
    </submittedName>
</protein>
<comment type="caution">
    <text evidence="1">The sequence shown here is derived from an EMBL/GenBank/DDBJ whole genome shotgun (WGS) entry which is preliminary data.</text>
</comment>
<name>A0ABD2DXB1_DAUMA</name>
<evidence type="ECO:0000313" key="2">
    <source>
        <dbReference type="Proteomes" id="UP001610411"/>
    </source>
</evidence>